<dbReference type="EMBL" id="CATOUU010000976">
    <property type="protein sequence ID" value="CAI9964349.1"/>
    <property type="molecule type" value="Genomic_DNA"/>
</dbReference>
<evidence type="ECO:0000313" key="4">
    <source>
        <dbReference type="Proteomes" id="UP001642409"/>
    </source>
</evidence>
<dbReference type="SMART" id="SM00717">
    <property type="entry name" value="SANT"/>
    <property type="match status" value="1"/>
</dbReference>
<dbReference type="InterPro" id="IPR017930">
    <property type="entry name" value="Myb_dom"/>
</dbReference>
<evidence type="ECO:0000259" key="1">
    <source>
        <dbReference type="PROSITE" id="PS51294"/>
    </source>
</evidence>
<name>A0AA86QR03_9EUKA</name>
<dbReference type="CDD" id="cd00167">
    <property type="entry name" value="SANT"/>
    <property type="match status" value="1"/>
</dbReference>
<reference evidence="3 4" key="2">
    <citation type="submission" date="2024-07" db="EMBL/GenBank/DDBJ databases">
        <authorList>
            <person name="Akdeniz Z."/>
        </authorList>
    </citation>
    <scope>NUCLEOTIDE SEQUENCE [LARGE SCALE GENOMIC DNA]</scope>
</reference>
<dbReference type="AlphaFoldDB" id="A0AA86QR03"/>
<dbReference type="EMBL" id="CAXDID020000280">
    <property type="protein sequence ID" value="CAL6069766.1"/>
    <property type="molecule type" value="Genomic_DNA"/>
</dbReference>
<dbReference type="Proteomes" id="UP001642409">
    <property type="component" value="Unassembled WGS sequence"/>
</dbReference>
<keyword evidence="4" id="KW-1185">Reference proteome</keyword>
<dbReference type="Gene3D" id="1.10.10.60">
    <property type="entry name" value="Homeodomain-like"/>
    <property type="match status" value="1"/>
</dbReference>
<dbReference type="InterPro" id="IPR009057">
    <property type="entry name" value="Homeodomain-like_sf"/>
</dbReference>
<evidence type="ECO:0000313" key="2">
    <source>
        <dbReference type="EMBL" id="CAI9964349.1"/>
    </source>
</evidence>
<protein>
    <submittedName>
        <fullName evidence="2">SANT/Myb domain</fullName>
    </submittedName>
    <submittedName>
        <fullName evidence="3">SANT/Myb_domain</fullName>
    </submittedName>
</protein>
<accession>A0AA86QR03</accession>
<sequence>MDGNLAEAILRENVLLIQEIHRVGHQLEAARTTNMYAHRDRWTADEDQLLQSAVLIYGAQHAIISELIVTKTKMQVYFRLRYLKERSQKKAKTMLENVNM</sequence>
<dbReference type="InterPro" id="IPR001005">
    <property type="entry name" value="SANT/Myb"/>
</dbReference>
<reference evidence="2" key="1">
    <citation type="submission" date="2023-06" db="EMBL/GenBank/DDBJ databases">
        <authorList>
            <person name="Kurt Z."/>
        </authorList>
    </citation>
    <scope>NUCLEOTIDE SEQUENCE</scope>
</reference>
<dbReference type="PROSITE" id="PS51294">
    <property type="entry name" value="HTH_MYB"/>
    <property type="match status" value="1"/>
</dbReference>
<proteinExistence type="predicted"/>
<organism evidence="2">
    <name type="scientific">Hexamita inflata</name>
    <dbReference type="NCBI Taxonomy" id="28002"/>
    <lineage>
        <taxon>Eukaryota</taxon>
        <taxon>Metamonada</taxon>
        <taxon>Diplomonadida</taxon>
        <taxon>Hexamitidae</taxon>
        <taxon>Hexamitinae</taxon>
        <taxon>Hexamita</taxon>
    </lineage>
</organism>
<gene>
    <name evidence="2" type="ORF">HINF_LOCUS51994</name>
    <name evidence="3" type="ORF">HINF_LOCUS54133</name>
</gene>
<dbReference type="SUPFAM" id="SSF46689">
    <property type="entry name" value="Homeodomain-like"/>
    <property type="match status" value="1"/>
</dbReference>
<feature type="domain" description="HTH myb-type" evidence="1">
    <location>
        <begin position="39"/>
        <end position="88"/>
    </location>
</feature>
<dbReference type="Pfam" id="PF00249">
    <property type="entry name" value="Myb_DNA-binding"/>
    <property type="match status" value="1"/>
</dbReference>
<comment type="caution">
    <text evidence="2">The sequence shown here is derived from an EMBL/GenBank/DDBJ whole genome shotgun (WGS) entry which is preliminary data.</text>
</comment>
<evidence type="ECO:0000313" key="3">
    <source>
        <dbReference type="EMBL" id="CAL6069766.1"/>
    </source>
</evidence>